<feature type="transmembrane region" description="Helical" evidence="10">
    <location>
        <begin position="178"/>
        <end position="202"/>
    </location>
</feature>
<accession>A0ABT9DAD2</accession>
<dbReference type="InterPro" id="IPR018422">
    <property type="entry name" value="Cation/H_exchanger_CPA1"/>
</dbReference>
<feature type="transmembrane region" description="Helical" evidence="10">
    <location>
        <begin position="83"/>
        <end position="105"/>
    </location>
</feature>
<proteinExistence type="inferred from homology"/>
<evidence type="ECO:0000313" key="13">
    <source>
        <dbReference type="EMBL" id="MDO8107867.1"/>
    </source>
</evidence>
<keyword evidence="10" id="KW-0050">Antiport</keyword>
<evidence type="ECO:0000256" key="1">
    <source>
        <dbReference type="ARBA" id="ARBA00004651"/>
    </source>
</evidence>
<keyword evidence="9 10" id="KW-0739">Sodium transport</keyword>
<feature type="compositionally biased region" description="Basic and acidic residues" evidence="11">
    <location>
        <begin position="515"/>
        <end position="524"/>
    </location>
</feature>
<evidence type="ECO:0000256" key="10">
    <source>
        <dbReference type="RuleBase" id="RU366002"/>
    </source>
</evidence>
<feature type="transmembrane region" description="Helical" evidence="10">
    <location>
        <begin position="376"/>
        <end position="397"/>
    </location>
</feature>
<feature type="transmembrane region" description="Helical" evidence="10">
    <location>
        <begin position="343"/>
        <end position="364"/>
    </location>
</feature>
<reference evidence="13 14" key="1">
    <citation type="submission" date="2023-07" db="EMBL/GenBank/DDBJ databases">
        <title>Description of novel actinomycetes strains, isolated from tidal flat sediment.</title>
        <authorList>
            <person name="Lu C."/>
        </authorList>
    </citation>
    <scope>NUCLEOTIDE SEQUENCE [LARGE SCALE GENOMIC DNA]</scope>
    <source>
        <strain evidence="13 14">SYSU T00b441</strain>
    </source>
</reference>
<evidence type="ECO:0000256" key="7">
    <source>
        <dbReference type="ARBA" id="ARBA00023065"/>
    </source>
</evidence>
<evidence type="ECO:0000256" key="9">
    <source>
        <dbReference type="ARBA" id="ARBA00023201"/>
    </source>
</evidence>
<evidence type="ECO:0000313" key="14">
    <source>
        <dbReference type="Proteomes" id="UP001232536"/>
    </source>
</evidence>
<dbReference type="Gene3D" id="6.10.140.1330">
    <property type="match status" value="1"/>
</dbReference>
<comment type="caution">
    <text evidence="10">Lacks conserved residue(s) required for the propagation of feature annotation.</text>
</comment>
<evidence type="ECO:0000256" key="5">
    <source>
        <dbReference type="ARBA" id="ARBA00022989"/>
    </source>
</evidence>
<dbReference type="PANTHER" id="PTHR10110:SF86">
    <property type="entry name" value="SODIUM_HYDROGEN EXCHANGER 7"/>
    <property type="match status" value="1"/>
</dbReference>
<keyword evidence="3 10" id="KW-1003">Cell membrane</keyword>
<dbReference type="NCBIfam" id="TIGR00831">
    <property type="entry name" value="a_cpa1"/>
    <property type="match status" value="1"/>
</dbReference>
<keyword evidence="5 10" id="KW-1133">Transmembrane helix</keyword>
<keyword evidence="14" id="KW-1185">Reference proteome</keyword>
<comment type="caution">
    <text evidence="13">The sequence shown here is derived from an EMBL/GenBank/DDBJ whole genome shotgun (WGS) entry which is preliminary data.</text>
</comment>
<comment type="similarity">
    <text evidence="10">Belongs to the monovalent cation:proton antiporter 1 (CPA1) transporter (TC 2.A.36) family.</text>
</comment>
<feature type="transmembrane region" description="Helical" evidence="10">
    <location>
        <begin position="153"/>
        <end position="171"/>
    </location>
</feature>
<keyword evidence="4 10" id="KW-0812">Transmembrane</keyword>
<evidence type="ECO:0000256" key="2">
    <source>
        <dbReference type="ARBA" id="ARBA00022448"/>
    </source>
</evidence>
<keyword evidence="8 10" id="KW-0472">Membrane</keyword>
<dbReference type="RefSeq" id="WP_304601469.1">
    <property type="nucleotide sequence ID" value="NZ_JAUQYO010000001.1"/>
</dbReference>
<name>A0ABT9DAD2_9CELL</name>
<evidence type="ECO:0000259" key="12">
    <source>
        <dbReference type="Pfam" id="PF00999"/>
    </source>
</evidence>
<comment type="subcellular location">
    <subcellularLocation>
        <location evidence="1 10">Cell membrane</location>
        <topology evidence="1 10">Multi-pass membrane protein</topology>
    </subcellularLocation>
</comment>
<feature type="region of interest" description="Disordered" evidence="11">
    <location>
        <begin position="498"/>
        <end position="524"/>
    </location>
</feature>
<feature type="domain" description="Cation/H+ exchanger transmembrane" evidence="12">
    <location>
        <begin position="12"/>
        <end position="401"/>
    </location>
</feature>
<feature type="transmembrane region" description="Helical" evidence="10">
    <location>
        <begin position="298"/>
        <end position="322"/>
    </location>
</feature>
<feature type="transmembrane region" description="Helical" evidence="10">
    <location>
        <begin position="222"/>
        <end position="245"/>
    </location>
</feature>
<dbReference type="InterPro" id="IPR004705">
    <property type="entry name" value="Cation/H_exchanger_CPA1_bac"/>
</dbReference>
<evidence type="ECO:0000256" key="3">
    <source>
        <dbReference type="ARBA" id="ARBA00022475"/>
    </source>
</evidence>
<dbReference type="InterPro" id="IPR006153">
    <property type="entry name" value="Cation/H_exchanger_TM"/>
</dbReference>
<feature type="transmembrane region" description="Helical" evidence="10">
    <location>
        <begin position="266"/>
        <end position="286"/>
    </location>
</feature>
<keyword evidence="7 10" id="KW-0406">Ion transport</keyword>
<gene>
    <name evidence="13" type="ORF">Q6348_11740</name>
</gene>
<keyword evidence="2 10" id="KW-0813">Transport</keyword>
<protein>
    <submittedName>
        <fullName evidence="13">Na+/H+ antiporter</fullName>
    </submittedName>
</protein>
<evidence type="ECO:0000256" key="6">
    <source>
        <dbReference type="ARBA" id="ARBA00023053"/>
    </source>
</evidence>
<dbReference type="Pfam" id="PF00999">
    <property type="entry name" value="Na_H_Exchanger"/>
    <property type="match status" value="1"/>
</dbReference>
<dbReference type="PANTHER" id="PTHR10110">
    <property type="entry name" value="SODIUM/HYDROGEN EXCHANGER"/>
    <property type="match status" value="1"/>
</dbReference>
<evidence type="ECO:0000256" key="8">
    <source>
        <dbReference type="ARBA" id="ARBA00023136"/>
    </source>
</evidence>
<evidence type="ECO:0000256" key="11">
    <source>
        <dbReference type="SAM" id="MobiDB-lite"/>
    </source>
</evidence>
<evidence type="ECO:0000256" key="4">
    <source>
        <dbReference type="ARBA" id="ARBA00022692"/>
    </source>
</evidence>
<comment type="function">
    <text evidence="10">Na(+)/H(+) antiporter that extrudes sodium in exchange for external protons.</text>
</comment>
<sequence>MTTVLLVAALLAGIIVLTPLADRWRVPFPVLLTVFGLLVPLVPGVPSLRVEPDLILPLVLPPLLFAATQKATARDFRENARPILVLAVGLTTVTAGVVAVVAHAMGLGWGPAFVLGAVVSPPDPVAATAVARRLRLPGRLVTVLEGEGMFNDATALVLYKVAVGAVIAGGLSGGSLALSLVLAVVVGVGVGLAGGALAQAALARLHLPAPETTITLAMPFGVYLLADHLQGSGVLAVLVMGLYLRTFSHTALTSGGWLLGRSVWRYADYIITSLVFVFIGFELTAVLETEPLDARAVWLAAAVVGTLIAVRFGWLFPVVAASRWRHRRRPGEATPVGARETTVTAWAGMRGVVTVATALALPATVTAGDTFPDRRLIVFVGLGTVLVTLVAQGLTLAPLVRLLKVGSDVDVVRESRRLRRRATAEALEMLRSSTPDVPERVREAVIMQYRGYLAAQDALVTARHGADDDEEDPGDEQAVDDLLRRAAEVEREVVIRARRHGEVSPEAADEVLDDVESRAVRDSG</sequence>
<dbReference type="EMBL" id="JAUQYP010000001">
    <property type="protein sequence ID" value="MDO8107867.1"/>
    <property type="molecule type" value="Genomic_DNA"/>
</dbReference>
<organism evidence="13 14">
    <name type="scientific">Actinotalea lenta</name>
    <dbReference type="NCBI Taxonomy" id="3064654"/>
    <lineage>
        <taxon>Bacteria</taxon>
        <taxon>Bacillati</taxon>
        <taxon>Actinomycetota</taxon>
        <taxon>Actinomycetes</taxon>
        <taxon>Micrococcales</taxon>
        <taxon>Cellulomonadaceae</taxon>
        <taxon>Actinotalea</taxon>
    </lineage>
</organism>
<dbReference type="Proteomes" id="UP001232536">
    <property type="component" value="Unassembled WGS sequence"/>
</dbReference>
<keyword evidence="6 10" id="KW-0915">Sodium</keyword>